<name>A0A3Q3EA46_9LABR</name>
<feature type="region of interest" description="Disordered" evidence="6">
    <location>
        <begin position="140"/>
        <end position="199"/>
    </location>
</feature>
<organism evidence="8 9">
    <name type="scientific">Labrus bergylta</name>
    <name type="common">ballan wrasse</name>
    <dbReference type="NCBI Taxonomy" id="56723"/>
    <lineage>
        <taxon>Eukaryota</taxon>
        <taxon>Metazoa</taxon>
        <taxon>Chordata</taxon>
        <taxon>Craniata</taxon>
        <taxon>Vertebrata</taxon>
        <taxon>Euteleostomi</taxon>
        <taxon>Actinopterygii</taxon>
        <taxon>Neopterygii</taxon>
        <taxon>Teleostei</taxon>
        <taxon>Neoteleostei</taxon>
        <taxon>Acanthomorphata</taxon>
        <taxon>Eupercaria</taxon>
        <taxon>Labriformes</taxon>
        <taxon>Labridae</taxon>
        <taxon>Labrus</taxon>
    </lineage>
</organism>
<keyword evidence="7" id="KW-0732">Signal</keyword>
<evidence type="ECO:0000256" key="3">
    <source>
        <dbReference type="ARBA" id="ARBA00022525"/>
    </source>
</evidence>
<proteinExistence type="inferred from homology"/>
<feature type="chain" id="PRO_5018660865" description="Urotensin II-related peptide" evidence="7">
    <location>
        <begin position="27"/>
        <end position="215"/>
    </location>
</feature>
<evidence type="ECO:0000256" key="5">
    <source>
        <dbReference type="ARBA" id="ARBA00023157"/>
    </source>
</evidence>
<evidence type="ECO:0000256" key="1">
    <source>
        <dbReference type="ARBA" id="ARBA00004613"/>
    </source>
</evidence>
<dbReference type="Ensembl" id="ENSLBET00000004398.1">
    <property type="protein sequence ID" value="ENSLBEP00000004182.1"/>
    <property type="gene ID" value="ENSLBEG00000003226.1"/>
</dbReference>
<accession>A0A3Q3EA46</accession>
<reference evidence="8" key="2">
    <citation type="submission" date="2025-09" db="UniProtKB">
        <authorList>
            <consortium name="Ensembl"/>
        </authorList>
    </citation>
    <scope>IDENTIFICATION</scope>
</reference>
<keyword evidence="3" id="KW-0964">Secreted</keyword>
<sequence length="215" mass="23159">MLFRGALVSVMKVVLILIILVNGMESAPTERGIVKLTHPLPGLTHASAVPEKPSGPNPSRHLKQWFLSTKAAAADRTTRLTDRTTAGTITAAIKAGRLRAKPRTDGPDKQAQMLKMISVLEELHRTLNSTLSSRITIMPRANGRSSGRKNKVPPASDGGVKQTTAAPAVANSTASKTSADAVNPSLTGRNFRKSLPPQTKKTNKRVCFWKYCSQN</sequence>
<evidence type="ECO:0000256" key="6">
    <source>
        <dbReference type="SAM" id="MobiDB-lite"/>
    </source>
</evidence>
<dbReference type="InterPro" id="IPR001483">
    <property type="entry name" value="Urotensin_II"/>
</dbReference>
<dbReference type="GO" id="GO:0005576">
    <property type="term" value="C:extracellular region"/>
    <property type="evidence" value="ECO:0007669"/>
    <property type="project" value="UniProtKB-SubCell"/>
</dbReference>
<dbReference type="RefSeq" id="XP_065807901.1">
    <property type="nucleotide sequence ID" value="XM_065951829.1"/>
</dbReference>
<comment type="subcellular location">
    <subcellularLocation>
        <location evidence="1">Secreted</location>
    </subcellularLocation>
</comment>
<dbReference type="AlphaFoldDB" id="A0A3Q3EA46"/>
<dbReference type="CTD" id="100001008"/>
<evidence type="ECO:0000256" key="4">
    <source>
        <dbReference type="ARBA" id="ARBA00022702"/>
    </source>
</evidence>
<dbReference type="GO" id="GO:0008217">
    <property type="term" value="P:regulation of blood pressure"/>
    <property type="evidence" value="ECO:0007669"/>
    <property type="project" value="InterPro"/>
</dbReference>
<evidence type="ECO:0000313" key="9">
    <source>
        <dbReference type="Proteomes" id="UP000261660"/>
    </source>
</evidence>
<protein>
    <recommendedName>
        <fullName evidence="10">Urotensin II-related peptide</fullName>
    </recommendedName>
</protein>
<comment type="similarity">
    <text evidence="2">Belongs to the urotensin-2 family.</text>
</comment>
<reference evidence="8" key="1">
    <citation type="submission" date="2025-08" db="UniProtKB">
        <authorList>
            <consortium name="Ensembl"/>
        </authorList>
    </citation>
    <scope>IDENTIFICATION</scope>
</reference>
<evidence type="ECO:0000313" key="8">
    <source>
        <dbReference type="Ensembl" id="ENSLBEP00000004182.1"/>
    </source>
</evidence>
<evidence type="ECO:0008006" key="10">
    <source>
        <dbReference type="Google" id="ProtNLM"/>
    </source>
</evidence>
<dbReference type="PROSITE" id="PS00984">
    <property type="entry name" value="UROTENSIN_II"/>
    <property type="match status" value="1"/>
</dbReference>
<dbReference type="Proteomes" id="UP000261660">
    <property type="component" value="Unplaced"/>
</dbReference>
<dbReference type="GO" id="GO:0005179">
    <property type="term" value="F:hormone activity"/>
    <property type="evidence" value="ECO:0007669"/>
    <property type="project" value="UniProtKB-KW"/>
</dbReference>
<feature type="compositionally biased region" description="Polar residues" evidence="6">
    <location>
        <begin position="161"/>
        <end position="188"/>
    </location>
</feature>
<feature type="signal peptide" evidence="7">
    <location>
        <begin position="1"/>
        <end position="26"/>
    </location>
</feature>
<keyword evidence="9" id="KW-1185">Reference proteome</keyword>
<dbReference type="STRING" id="56723.ENSLBEP00000004182"/>
<dbReference type="GeneTree" id="ENSGT00690000103830"/>
<evidence type="ECO:0000256" key="2">
    <source>
        <dbReference type="ARBA" id="ARBA00006719"/>
    </source>
</evidence>
<evidence type="ECO:0000256" key="7">
    <source>
        <dbReference type="SAM" id="SignalP"/>
    </source>
</evidence>
<dbReference type="InParanoid" id="A0A3Q3EA46"/>
<keyword evidence="5" id="KW-1015">Disulfide bond</keyword>
<dbReference type="GO" id="GO:0097746">
    <property type="term" value="P:blood vessel diameter maintenance"/>
    <property type="evidence" value="ECO:0007669"/>
    <property type="project" value="InterPro"/>
</dbReference>
<keyword evidence="4" id="KW-0372">Hormone</keyword>
<dbReference type="GeneID" id="136176968"/>